<organism evidence="8 9">
    <name type="scientific">Candidatus Kaiserbacteria bacterium RIFCSPLOWO2_01_FULL_53_17</name>
    <dbReference type="NCBI Taxonomy" id="1798511"/>
    <lineage>
        <taxon>Bacteria</taxon>
        <taxon>Candidatus Kaiseribacteriota</taxon>
    </lineage>
</organism>
<sequence>MKTFADKIRDIVRKIPKRETMTYAEVARRAGNAKAARAVGAVMRANFDPKIPCHRVIRSDGSLGSYNRGGTKKKREMLRMEDAIA</sequence>
<dbReference type="PANTHER" id="PTHR10815:SF13">
    <property type="entry name" value="METHYLATED-DNA--PROTEIN-CYSTEINE METHYLTRANSFERASE"/>
    <property type="match status" value="1"/>
</dbReference>
<dbReference type="NCBIfam" id="TIGR00589">
    <property type="entry name" value="ogt"/>
    <property type="match status" value="1"/>
</dbReference>
<evidence type="ECO:0000256" key="5">
    <source>
        <dbReference type="ARBA" id="ARBA00023204"/>
    </source>
</evidence>
<dbReference type="PANTHER" id="PTHR10815">
    <property type="entry name" value="METHYLATED-DNA--PROTEIN-CYSTEINE METHYLTRANSFERASE"/>
    <property type="match status" value="1"/>
</dbReference>
<dbReference type="Proteomes" id="UP000177306">
    <property type="component" value="Unassembled WGS sequence"/>
</dbReference>
<dbReference type="AlphaFoldDB" id="A0A1F6EGI7"/>
<evidence type="ECO:0000256" key="6">
    <source>
        <dbReference type="ARBA" id="ARBA00049348"/>
    </source>
</evidence>
<dbReference type="PROSITE" id="PS00374">
    <property type="entry name" value="MGMT"/>
    <property type="match status" value="1"/>
</dbReference>
<protein>
    <submittedName>
        <fullName evidence="8">6-O-methylguanine DNA methyltransferase</fullName>
    </submittedName>
</protein>
<name>A0A1F6EGI7_9BACT</name>
<feature type="domain" description="Methylated-DNA-[protein]-cysteine S-methyltransferase DNA binding" evidence="7">
    <location>
        <begin position="4"/>
        <end position="82"/>
    </location>
</feature>
<dbReference type="Gene3D" id="1.10.10.10">
    <property type="entry name" value="Winged helix-like DNA-binding domain superfamily/Winged helix DNA-binding domain"/>
    <property type="match status" value="1"/>
</dbReference>
<keyword evidence="5" id="KW-0234">DNA repair</keyword>
<dbReference type="GO" id="GO:0003908">
    <property type="term" value="F:methylated-DNA-[protein]-cysteine S-methyltransferase activity"/>
    <property type="evidence" value="ECO:0007669"/>
    <property type="project" value="UniProtKB-EC"/>
</dbReference>
<dbReference type="InterPro" id="IPR014048">
    <property type="entry name" value="MethylDNA_cys_MeTrfase_DNA-bd"/>
</dbReference>
<dbReference type="EMBL" id="MFLY01000033">
    <property type="protein sequence ID" value="OGG72759.1"/>
    <property type="molecule type" value="Genomic_DNA"/>
</dbReference>
<evidence type="ECO:0000313" key="8">
    <source>
        <dbReference type="EMBL" id="OGG72759.1"/>
    </source>
</evidence>
<comment type="catalytic activity">
    <reaction evidence="1">
        <text>a 4-O-methyl-thymidine in DNA + L-cysteinyl-[protein] = a thymidine in DNA + S-methyl-L-cysteinyl-[protein]</text>
        <dbReference type="Rhea" id="RHEA:53428"/>
        <dbReference type="Rhea" id="RHEA-COMP:10131"/>
        <dbReference type="Rhea" id="RHEA-COMP:10132"/>
        <dbReference type="Rhea" id="RHEA-COMP:13555"/>
        <dbReference type="Rhea" id="RHEA-COMP:13556"/>
        <dbReference type="ChEBI" id="CHEBI:29950"/>
        <dbReference type="ChEBI" id="CHEBI:82612"/>
        <dbReference type="ChEBI" id="CHEBI:137386"/>
        <dbReference type="ChEBI" id="CHEBI:137387"/>
        <dbReference type="EC" id="2.1.1.63"/>
    </reaction>
</comment>
<dbReference type="InterPro" id="IPR036217">
    <property type="entry name" value="MethylDNA_cys_MeTrfase_DNAb"/>
</dbReference>
<proteinExistence type="predicted"/>
<evidence type="ECO:0000256" key="2">
    <source>
        <dbReference type="ARBA" id="ARBA00022603"/>
    </source>
</evidence>
<comment type="caution">
    <text evidence="8">The sequence shown here is derived from an EMBL/GenBank/DDBJ whole genome shotgun (WGS) entry which is preliminary data.</text>
</comment>
<accession>A0A1F6EGI7</accession>
<keyword evidence="2 8" id="KW-0489">Methyltransferase</keyword>
<dbReference type="GO" id="GO:0032259">
    <property type="term" value="P:methylation"/>
    <property type="evidence" value="ECO:0007669"/>
    <property type="project" value="UniProtKB-KW"/>
</dbReference>
<dbReference type="SUPFAM" id="SSF46767">
    <property type="entry name" value="Methylated DNA-protein cysteine methyltransferase, C-terminal domain"/>
    <property type="match status" value="1"/>
</dbReference>
<dbReference type="InterPro" id="IPR036388">
    <property type="entry name" value="WH-like_DNA-bd_sf"/>
</dbReference>
<evidence type="ECO:0000259" key="7">
    <source>
        <dbReference type="Pfam" id="PF01035"/>
    </source>
</evidence>
<dbReference type="GO" id="GO:0006281">
    <property type="term" value="P:DNA repair"/>
    <property type="evidence" value="ECO:0007669"/>
    <property type="project" value="UniProtKB-KW"/>
</dbReference>
<dbReference type="Pfam" id="PF01035">
    <property type="entry name" value="DNA_binding_1"/>
    <property type="match status" value="1"/>
</dbReference>
<comment type="catalytic activity">
    <reaction evidence="6">
        <text>a 6-O-methyl-2'-deoxyguanosine in DNA + L-cysteinyl-[protein] = S-methyl-L-cysteinyl-[protein] + a 2'-deoxyguanosine in DNA</text>
        <dbReference type="Rhea" id="RHEA:24000"/>
        <dbReference type="Rhea" id="RHEA-COMP:10131"/>
        <dbReference type="Rhea" id="RHEA-COMP:10132"/>
        <dbReference type="Rhea" id="RHEA-COMP:11367"/>
        <dbReference type="Rhea" id="RHEA-COMP:11368"/>
        <dbReference type="ChEBI" id="CHEBI:29950"/>
        <dbReference type="ChEBI" id="CHEBI:82612"/>
        <dbReference type="ChEBI" id="CHEBI:85445"/>
        <dbReference type="ChEBI" id="CHEBI:85448"/>
        <dbReference type="EC" id="2.1.1.63"/>
    </reaction>
</comment>
<dbReference type="InterPro" id="IPR001497">
    <property type="entry name" value="MethylDNA_cys_MeTrfase_AS"/>
</dbReference>
<evidence type="ECO:0000256" key="4">
    <source>
        <dbReference type="ARBA" id="ARBA00022763"/>
    </source>
</evidence>
<evidence type="ECO:0000256" key="1">
    <source>
        <dbReference type="ARBA" id="ARBA00001286"/>
    </source>
</evidence>
<evidence type="ECO:0000256" key="3">
    <source>
        <dbReference type="ARBA" id="ARBA00022679"/>
    </source>
</evidence>
<reference evidence="8 9" key="1">
    <citation type="journal article" date="2016" name="Nat. Commun.">
        <title>Thousands of microbial genomes shed light on interconnected biogeochemical processes in an aquifer system.</title>
        <authorList>
            <person name="Anantharaman K."/>
            <person name="Brown C.T."/>
            <person name="Hug L.A."/>
            <person name="Sharon I."/>
            <person name="Castelle C.J."/>
            <person name="Probst A.J."/>
            <person name="Thomas B.C."/>
            <person name="Singh A."/>
            <person name="Wilkins M.J."/>
            <person name="Karaoz U."/>
            <person name="Brodie E.L."/>
            <person name="Williams K.H."/>
            <person name="Hubbard S.S."/>
            <person name="Banfield J.F."/>
        </authorList>
    </citation>
    <scope>NUCLEOTIDE SEQUENCE [LARGE SCALE GENOMIC DNA]</scope>
</reference>
<dbReference type="CDD" id="cd06445">
    <property type="entry name" value="ATase"/>
    <property type="match status" value="1"/>
</dbReference>
<gene>
    <name evidence="8" type="ORF">A3A38_03050</name>
</gene>
<keyword evidence="4" id="KW-0227">DNA damage</keyword>
<evidence type="ECO:0000313" key="9">
    <source>
        <dbReference type="Proteomes" id="UP000177306"/>
    </source>
</evidence>
<keyword evidence="3 8" id="KW-0808">Transferase</keyword>